<dbReference type="AlphaFoldDB" id="A0A699XG00"/>
<name>A0A699XG00_TANCI</name>
<organism evidence="1">
    <name type="scientific">Tanacetum cinerariifolium</name>
    <name type="common">Dalmatian daisy</name>
    <name type="synonym">Chrysanthemum cinerariifolium</name>
    <dbReference type="NCBI Taxonomy" id="118510"/>
    <lineage>
        <taxon>Eukaryota</taxon>
        <taxon>Viridiplantae</taxon>
        <taxon>Streptophyta</taxon>
        <taxon>Embryophyta</taxon>
        <taxon>Tracheophyta</taxon>
        <taxon>Spermatophyta</taxon>
        <taxon>Magnoliopsida</taxon>
        <taxon>eudicotyledons</taxon>
        <taxon>Gunneridae</taxon>
        <taxon>Pentapetalae</taxon>
        <taxon>asterids</taxon>
        <taxon>campanulids</taxon>
        <taxon>Asterales</taxon>
        <taxon>Asteraceae</taxon>
        <taxon>Asteroideae</taxon>
        <taxon>Anthemideae</taxon>
        <taxon>Anthemidinae</taxon>
        <taxon>Tanacetum</taxon>
    </lineage>
</organism>
<protein>
    <submittedName>
        <fullName evidence="1">Uncharacterized protein</fullName>
    </submittedName>
</protein>
<dbReference type="EMBL" id="BKCJ011833316">
    <property type="protein sequence ID" value="GFD56786.1"/>
    <property type="molecule type" value="Genomic_DNA"/>
</dbReference>
<feature type="non-terminal residue" evidence="1">
    <location>
        <position position="1"/>
    </location>
</feature>
<gene>
    <name evidence="1" type="ORF">Tci_928755</name>
</gene>
<comment type="caution">
    <text evidence="1">The sequence shown here is derived from an EMBL/GenBank/DDBJ whole genome shotgun (WGS) entry which is preliminary data.</text>
</comment>
<proteinExistence type="predicted"/>
<accession>A0A699XG00</accession>
<reference evidence="1" key="1">
    <citation type="journal article" date="2019" name="Sci. Rep.">
        <title>Draft genome of Tanacetum cinerariifolium, the natural source of mosquito coil.</title>
        <authorList>
            <person name="Yamashiro T."/>
            <person name="Shiraishi A."/>
            <person name="Satake H."/>
            <person name="Nakayama K."/>
        </authorList>
    </citation>
    <scope>NUCLEOTIDE SEQUENCE</scope>
</reference>
<sequence length="67" mass="7125">DGILAAHGYPADVDDARLATLIFGEAGAIYLVHARKTEAGIRKLRLAAKVRPGWRAQLPGGLGCPCW</sequence>
<evidence type="ECO:0000313" key="1">
    <source>
        <dbReference type="EMBL" id="GFD56786.1"/>
    </source>
</evidence>